<evidence type="ECO:0000256" key="4">
    <source>
        <dbReference type="ARBA" id="ARBA00022827"/>
    </source>
</evidence>
<evidence type="ECO:0000256" key="1">
    <source>
        <dbReference type="ARBA" id="ARBA00001974"/>
    </source>
</evidence>
<dbReference type="SUPFAM" id="SSF51905">
    <property type="entry name" value="FAD/NAD(P)-binding domain"/>
    <property type="match status" value="1"/>
</dbReference>
<evidence type="ECO:0000256" key="2">
    <source>
        <dbReference type="ARBA" id="ARBA00010790"/>
    </source>
</evidence>
<evidence type="ECO:0000259" key="7">
    <source>
        <dbReference type="Pfam" id="PF00732"/>
    </source>
</evidence>
<proteinExistence type="inferred from homology"/>
<keyword evidence="3" id="KW-0285">Flavoprotein</keyword>
<dbReference type="GO" id="GO:0050660">
    <property type="term" value="F:flavin adenine dinucleotide binding"/>
    <property type="evidence" value="ECO:0007669"/>
    <property type="project" value="InterPro"/>
</dbReference>
<evidence type="ECO:0000313" key="10">
    <source>
        <dbReference type="Proteomes" id="UP000011083"/>
    </source>
</evidence>
<evidence type="ECO:0000256" key="6">
    <source>
        <dbReference type="SAM" id="SignalP"/>
    </source>
</evidence>
<dbReference type="RefSeq" id="XP_004338136.1">
    <property type="nucleotide sequence ID" value="XM_004338088.1"/>
</dbReference>
<protein>
    <recommendedName>
        <fullName evidence="11">GMC oxidoreductase</fullName>
    </recommendedName>
</protein>
<dbReference type="InterPro" id="IPR000172">
    <property type="entry name" value="GMC_OxRdtase_N"/>
</dbReference>
<feature type="binding site" evidence="5">
    <location>
        <position position="288"/>
    </location>
    <ligand>
        <name>FAD</name>
        <dbReference type="ChEBI" id="CHEBI:57692"/>
    </ligand>
</feature>
<dbReference type="PANTHER" id="PTHR11552">
    <property type="entry name" value="GLUCOSE-METHANOL-CHOLINE GMC OXIDOREDUCTASE"/>
    <property type="match status" value="1"/>
</dbReference>
<dbReference type="GO" id="GO:0016614">
    <property type="term" value="F:oxidoreductase activity, acting on CH-OH group of donors"/>
    <property type="evidence" value="ECO:0007669"/>
    <property type="project" value="InterPro"/>
</dbReference>
<keyword evidence="4 5" id="KW-0274">FAD</keyword>
<feature type="chain" id="PRO_5003990088" description="GMC oxidoreductase" evidence="6">
    <location>
        <begin position="22"/>
        <end position="667"/>
    </location>
</feature>
<evidence type="ECO:0000256" key="3">
    <source>
        <dbReference type="ARBA" id="ARBA00022630"/>
    </source>
</evidence>
<evidence type="ECO:0000256" key="5">
    <source>
        <dbReference type="PIRSR" id="PIRSR000137-2"/>
    </source>
</evidence>
<keyword evidence="6" id="KW-0732">Signal</keyword>
<dbReference type="GeneID" id="14916812"/>
<dbReference type="Pfam" id="PF05199">
    <property type="entry name" value="GMC_oxred_C"/>
    <property type="match status" value="1"/>
</dbReference>
<dbReference type="KEGG" id="acan:ACA1_177110"/>
<dbReference type="Proteomes" id="UP000011083">
    <property type="component" value="Unassembled WGS sequence"/>
</dbReference>
<reference evidence="9 10" key="1">
    <citation type="journal article" date="2013" name="Genome Biol.">
        <title>Genome of Acanthamoeba castellanii highlights extensive lateral gene transfer and early evolution of tyrosine kinase signaling.</title>
        <authorList>
            <person name="Clarke M."/>
            <person name="Lohan A.J."/>
            <person name="Liu B."/>
            <person name="Lagkouvardos I."/>
            <person name="Roy S."/>
            <person name="Zafar N."/>
            <person name="Bertelli C."/>
            <person name="Schilde C."/>
            <person name="Kianianmomeni A."/>
            <person name="Burglin T.R."/>
            <person name="Frech C."/>
            <person name="Turcotte B."/>
            <person name="Kopec K.O."/>
            <person name="Synnott J.M."/>
            <person name="Choo C."/>
            <person name="Paponov I."/>
            <person name="Finkler A."/>
            <person name="Soon Heng Tan C."/>
            <person name="Hutchins A.P."/>
            <person name="Weinmeier T."/>
            <person name="Rattei T."/>
            <person name="Chu J.S."/>
            <person name="Gimenez G."/>
            <person name="Irimia M."/>
            <person name="Rigden D.J."/>
            <person name="Fitzpatrick D.A."/>
            <person name="Lorenzo-Morales J."/>
            <person name="Bateman A."/>
            <person name="Chiu C.H."/>
            <person name="Tang P."/>
            <person name="Hegemann P."/>
            <person name="Fromm H."/>
            <person name="Raoult D."/>
            <person name="Greub G."/>
            <person name="Miranda-Saavedra D."/>
            <person name="Chen N."/>
            <person name="Nash P."/>
            <person name="Ginger M.L."/>
            <person name="Horn M."/>
            <person name="Schaap P."/>
            <person name="Caler L."/>
            <person name="Loftus B."/>
        </authorList>
    </citation>
    <scope>NUCLEOTIDE SEQUENCE [LARGE SCALE GENOMIC DNA]</scope>
    <source>
        <strain evidence="9 10">Neff</strain>
    </source>
</reference>
<keyword evidence="10" id="KW-1185">Reference proteome</keyword>
<accession>L8GU40</accession>
<evidence type="ECO:0000313" key="9">
    <source>
        <dbReference type="EMBL" id="ELR16123.1"/>
    </source>
</evidence>
<organism evidence="9 10">
    <name type="scientific">Acanthamoeba castellanii (strain ATCC 30010 / Neff)</name>
    <dbReference type="NCBI Taxonomy" id="1257118"/>
    <lineage>
        <taxon>Eukaryota</taxon>
        <taxon>Amoebozoa</taxon>
        <taxon>Discosea</taxon>
        <taxon>Longamoebia</taxon>
        <taxon>Centramoebida</taxon>
        <taxon>Acanthamoebidae</taxon>
        <taxon>Acanthamoeba</taxon>
    </lineage>
</organism>
<dbReference type="AlphaFoldDB" id="L8GU40"/>
<gene>
    <name evidence="9" type="ORF">ACA1_177110</name>
</gene>
<dbReference type="Pfam" id="PF00732">
    <property type="entry name" value="GMC_oxred_N"/>
    <property type="match status" value="1"/>
</dbReference>
<dbReference type="PIRSF" id="PIRSF000137">
    <property type="entry name" value="Alcohol_oxidase"/>
    <property type="match status" value="1"/>
</dbReference>
<dbReference type="InterPro" id="IPR007867">
    <property type="entry name" value="GMC_OxRtase_C"/>
</dbReference>
<feature type="domain" description="Glucose-methanol-choline oxidoreductase C-terminal" evidence="8">
    <location>
        <begin position="575"/>
        <end position="654"/>
    </location>
</feature>
<evidence type="ECO:0008006" key="11">
    <source>
        <dbReference type="Google" id="ProtNLM"/>
    </source>
</evidence>
<sequence length="667" mass="71449">MNKLLLSFFALVVMMLALAQAGTDIRRSYDYVIAGGGGAGAVLAGKLARSGARVLLLEAGDNTQYDPNIYNPLGTFGGFNSRSNNIGLSSDTTYVWPNRVAGDPGRYGLADAPNSGKGLGGGTSVNTMILAHGGRWMYDLPANGWPSSWSYNQMKPYYAEVKAALQPHRETRKPPTSQNFLKAVRRVADVQYAAGGLDYLVNAANYAAGPNVEDPSESAPQLDYNDLDGVNSVGAFSQYQFFVNKLANGTFVRKYAANTFLGPDCLDREGHGVSPACPHLSVLTGAYVSRVIFDTDRRWWSQPVATGIEFYQDGESKVVLARKGVILAAGAFQTPAVLQRSGYGDADYLASIGVEPIVYNNTQVGRNLKNHYAPFMIANVTAGDRAELTAFMSGSALMAGNMGFNGGAFLGFHKLDPNRPAGSNTTSVRRAQLLYSTSGMFFPRSVGAAYNIGSTNETVVLGIDDLRFDGTGYVQIGTKNAFDFPKVFYSSFVDYSNPALTGQAFWDAARVGASATISGLLIYHMGYEIYAQMNQVLADEGSSVRFAMAYPTASDLELLDQGLATHGADWWKHLFPDRLAGTASSDPAFSAALKRLTYQLRMAARIDSHQVSTCKMGQVVDQRLNVIGVSNLKIADASVLAAQVGGGNAFTANVIGARAADFVLADF</sequence>
<dbReference type="OrthoDB" id="20088at2759"/>
<dbReference type="STRING" id="1257118.L8GU40"/>
<dbReference type="InterPro" id="IPR036188">
    <property type="entry name" value="FAD/NAD-bd_sf"/>
</dbReference>
<comment type="similarity">
    <text evidence="2">Belongs to the GMC oxidoreductase family.</text>
</comment>
<evidence type="ECO:0000259" key="8">
    <source>
        <dbReference type="Pfam" id="PF05199"/>
    </source>
</evidence>
<feature type="domain" description="Glucose-methanol-choline oxidoreductase N-terminal" evidence="7">
    <location>
        <begin position="280"/>
        <end position="372"/>
    </location>
</feature>
<feature type="signal peptide" evidence="6">
    <location>
        <begin position="1"/>
        <end position="21"/>
    </location>
</feature>
<dbReference type="EMBL" id="KB008006">
    <property type="protein sequence ID" value="ELR16123.1"/>
    <property type="molecule type" value="Genomic_DNA"/>
</dbReference>
<dbReference type="Gene3D" id="3.50.50.60">
    <property type="entry name" value="FAD/NAD(P)-binding domain"/>
    <property type="match status" value="3"/>
</dbReference>
<dbReference type="InterPro" id="IPR012132">
    <property type="entry name" value="GMC_OxRdtase"/>
</dbReference>
<name>L8GU40_ACACF</name>
<comment type="cofactor">
    <cofactor evidence="1 5">
        <name>FAD</name>
        <dbReference type="ChEBI" id="CHEBI:57692"/>
    </cofactor>
</comment>
<dbReference type="PANTHER" id="PTHR11552:SF147">
    <property type="entry name" value="CHOLINE DEHYDROGENASE, MITOCHONDRIAL"/>
    <property type="match status" value="1"/>
</dbReference>
<dbReference type="VEuPathDB" id="AmoebaDB:ACA1_177110"/>